<dbReference type="EMBL" id="QKYN01000084">
    <property type="protein sequence ID" value="RAG83570.1"/>
    <property type="molecule type" value="Genomic_DNA"/>
</dbReference>
<dbReference type="SUPFAM" id="SSF47413">
    <property type="entry name" value="lambda repressor-like DNA-binding domains"/>
    <property type="match status" value="1"/>
</dbReference>
<dbReference type="AlphaFoldDB" id="A0A2X0K8Q6"/>
<evidence type="ECO:0000256" key="1">
    <source>
        <dbReference type="SAM" id="MobiDB-lite"/>
    </source>
</evidence>
<feature type="compositionally biased region" description="Basic and acidic residues" evidence="1">
    <location>
        <begin position="1"/>
        <end position="17"/>
    </location>
</feature>
<dbReference type="Proteomes" id="UP000248889">
    <property type="component" value="Unassembled WGS sequence"/>
</dbReference>
<proteinExistence type="predicted"/>
<dbReference type="CDD" id="cd00093">
    <property type="entry name" value="HTH_XRE"/>
    <property type="match status" value="1"/>
</dbReference>
<reference evidence="3 4" key="1">
    <citation type="submission" date="2018-06" db="EMBL/GenBank/DDBJ databases">
        <title>Streptacidiphilus pinicola sp. nov., isolated from pine grove soil.</title>
        <authorList>
            <person name="Roh S.G."/>
            <person name="Park S."/>
            <person name="Kim M.-K."/>
            <person name="Yun B.-R."/>
            <person name="Park J."/>
            <person name="Kim M.J."/>
            <person name="Kim Y.S."/>
            <person name="Kim S.B."/>
        </authorList>
    </citation>
    <scope>NUCLEOTIDE SEQUENCE [LARGE SCALE GENOMIC DNA]</scope>
    <source>
        <strain evidence="3 4">MMS16-CNU450</strain>
    </source>
</reference>
<feature type="domain" description="HTH cro/C1-type" evidence="2">
    <location>
        <begin position="40"/>
        <end position="72"/>
    </location>
</feature>
<comment type="caution">
    <text evidence="3">The sequence shown here is derived from an EMBL/GenBank/DDBJ whole genome shotgun (WGS) entry which is preliminary data.</text>
</comment>
<dbReference type="InterPro" id="IPR043917">
    <property type="entry name" value="DUF5753"/>
</dbReference>
<dbReference type="InterPro" id="IPR001387">
    <property type="entry name" value="Cro/C1-type_HTH"/>
</dbReference>
<dbReference type="Gene3D" id="1.10.260.40">
    <property type="entry name" value="lambda repressor-like DNA-binding domains"/>
    <property type="match status" value="1"/>
</dbReference>
<dbReference type="GO" id="GO:0003677">
    <property type="term" value="F:DNA binding"/>
    <property type="evidence" value="ECO:0007669"/>
    <property type="project" value="InterPro"/>
</dbReference>
<keyword evidence="4" id="KW-1185">Reference proteome</keyword>
<accession>A0A2X0K8Q6</accession>
<dbReference type="InterPro" id="IPR010982">
    <property type="entry name" value="Lambda_DNA-bd_dom_sf"/>
</dbReference>
<dbReference type="Pfam" id="PF13560">
    <property type="entry name" value="HTH_31"/>
    <property type="match status" value="1"/>
</dbReference>
<organism evidence="3 4">
    <name type="scientific">Streptacidiphilus pinicola</name>
    <dbReference type="NCBI Taxonomy" id="2219663"/>
    <lineage>
        <taxon>Bacteria</taxon>
        <taxon>Bacillati</taxon>
        <taxon>Actinomycetota</taxon>
        <taxon>Actinomycetes</taxon>
        <taxon>Kitasatosporales</taxon>
        <taxon>Streptomycetaceae</taxon>
        <taxon>Streptacidiphilus</taxon>
    </lineage>
</organism>
<name>A0A2X0K8Q6_9ACTN</name>
<feature type="region of interest" description="Disordered" evidence="1">
    <location>
        <begin position="1"/>
        <end position="27"/>
    </location>
</feature>
<dbReference type="OrthoDB" id="4966777at2"/>
<evidence type="ECO:0000313" key="4">
    <source>
        <dbReference type="Proteomes" id="UP000248889"/>
    </source>
</evidence>
<evidence type="ECO:0000313" key="3">
    <source>
        <dbReference type="EMBL" id="RAG83570.1"/>
    </source>
</evidence>
<dbReference type="Pfam" id="PF19054">
    <property type="entry name" value="DUF5753"/>
    <property type="match status" value="1"/>
</dbReference>
<protein>
    <submittedName>
        <fullName evidence="3">Transcriptional regulator</fullName>
    </submittedName>
</protein>
<gene>
    <name evidence="3" type="ORF">DN069_21490</name>
</gene>
<sequence>MARAGHEARHPVPRAREGALSQLNTPRAVHEAREELGRRLRELRVGAGLTGKGLATLLGWPHSKISKLELGQQAATSADITAWCAACSREDAADALLVLRQEMDSRYSEWRRQLGRGVHLRQRPLIDLDRETRVWRILETCVIPGLLQTPEYAAATFREAVLLRGIPDTADEAVALRMQRQQILYEPGKRFHFLLWEPVLHVGAATASVMVDQLQRLINLLHLPSARIGIIPQNTRLPLTPSHGFWLRDDQLVLVETFDAELRLALPDEIALYRRVFDLLAPVARYDGDACRLIERGINAWQTEH</sequence>
<dbReference type="PROSITE" id="PS50943">
    <property type="entry name" value="HTH_CROC1"/>
    <property type="match status" value="1"/>
</dbReference>
<evidence type="ECO:0000259" key="2">
    <source>
        <dbReference type="PROSITE" id="PS50943"/>
    </source>
</evidence>